<feature type="region of interest" description="Disordered" evidence="1">
    <location>
        <begin position="56"/>
        <end position="90"/>
    </location>
</feature>
<organism evidence="3 4">
    <name type="scientific">Alteribacillus bidgolensis</name>
    <dbReference type="NCBI Taxonomy" id="930129"/>
    <lineage>
        <taxon>Bacteria</taxon>
        <taxon>Bacillati</taxon>
        <taxon>Bacillota</taxon>
        <taxon>Bacilli</taxon>
        <taxon>Bacillales</taxon>
        <taxon>Bacillaceae</taxon>
        <taxon>Alteribacillus</taxon>
    </lineage>
</organism>
<evidence type="ECO:0000313" key="4">
    <source>
        <dbReference type="Proteomes" id="UP000199017"/>
    </source>
</evidence>
<dbReference type="EMBL" id="FNDU01000001">
    <property type="protein sequence ID" value="SDH35197.1"/>
    <property type="molecule type" value="Genomic_DNA"/>
</dbReference>
<evidence type="ECO:0000313" key="3">
    <source>
        <dbReference type="EMBL" id="SDH35197.1"/>
    </source>
</evidence>
<dbReference type="RefSeq" id="WP_245917743.1">
    <property type="nucleotide sequence ID" value="NZ_FNDU01000001.1"/>
</dbReference>
<accession>A0A1G8BPP5</accession>
<protein>
    <submittedName>
        <fullName evidence="3">Stage III sporulation protein AG</fullName>
    </submittedName>
</protein>
<name>A0A1G8BPP5_9BACI</name>
<proteinExistence type="predicted"/>
<evidence type="ECO:0000256" key="1">
    <source>
        <dbReference type="SAM" id="MobiDB-lite"/>
    </source>
</evidence>
<reference evidence="3 4" key="1">
    <citation type="submission" date="2016-10" db="EMBL/GenBank/DDBJ databases">
        <authorList>
            <person name="de Groot N.N."/>
        </authorList>
    </citation>
    <scope>NUCLEOTIDE SEQUENCE [LARGE SCALE GENOMIC DNA]</scope>
    <source>
        <strain evidence="4">P4B,CCM 7963,CECT 7998,DSM 25260,IBRC-M 10614,KCTC 13821</strain>
    </source>
</reference>
<dbReference type="InterPro" id="IPR014195">
    <property type="entry name" value="Spore_III_AG"/>
</dbReference>
<keyword evidence="2" id="KW-0812">Transmembrane</keyword>
<dbReference type="Proteomes" id="UP000199017">
    <property type="component" value="Unassembled WGS sequence"/>
</dbReference>
<keyword evidence="2" id="KW-1133">Transmembrane helix</keyword>
<evidence type="ECO:0000256" key="2">
    <source>
        <dbReference type="SAM" id="Phobius"/>
    </source>
</evidence>
<dbReference type="NCBIfam" id="TIGR02830">
    <property type="entry name" value="spore_III_AG"/>
    <property type="match status" value="1"/>
</dbReference>
<sequence length="222" mass="25468">MAEHNDKQNVKERFKKWFDKEEKTTSKKPVPIYLVIILIFGIILMVIGTLGKEKEEEPSDQQWVQDKQEQEESLEVNSKTSEKSDMSDAERAIQTRLGEMLEKISGVSEVTVMVNLQGTEEKVYEKDTTIRQQITSEEDREGGKRDLEDGTKEEQVVIIRQGEQEEPLLIHTKKPEARGVLVVAEGVEDIKVKEWVVEAVTKVMDIPPHKVSILPRNREEGE</sequence>
<keyword evidence="4" id="KW-1185">Reference proteome</keyword>
<keyword evidence="2" id="KW-0472">Membrane</keyword>
<feature type="compositionally biased region" description="Basic and acidic residues" evidence="1">
    <location>
        <begin position="80"/>
        <end position="90"/>
    </location>
</feature>
<dbReference type="AlphaFoldDB" id="A0A1G8BPP5"/>
<gene>
    <name evidence="3" type="ORF">SAMN05216352_10141</name>
</gene>
<dbReference type="STRING" id="930129.SAMN05216352_10141"/>
<feature type="transmembrane region" description="Helical" evidence="2">
    <location>
        <begin position="30"/>
        <end position="51"/>
    </location>
</feature>